<dbReference type="Pfam" id="PF08613">
    <property type="entry name" value="Cyclin"/>
    <property type="match status" value="1"/>
</dbReference>
<dbReference type="PANTHER" id="PTHR15615:SF94">
    <property type="entry name" value="PHO85 CYCLIN-6-RELATED"/>
    <property type="match status" value="1"/>
</dbReference>
<keyword evidence="3" id="KW-1185">Reference proteome</keyword>
<comment type="caution">
    <text evidence="2">The sequence shown here is derived from an EMBL/GenBank/DDBJ whole genome shotgun (WGS) entry which is preliminary data.</text>
</comment>
<dbReference type="AlphaFoldDB" id="A0A9P6T398"/>
<feature type="region of interest" description="Disordered" evidence="1">
    <location>
        <begin position="224"/>
        <end position="298"/>
    </location>
</feature>
<evidence type="ECO:0000313" key="3">
    <source>
        <dbReference type="Proteomes" id="UP000703661"/>
    </source>
</evidence>
<dbReference type="GO" id="GO:0005634">
    <property type="term" value="C:nucleus"/>
    <property type="evidence" value="ECO:0007669"/>
    <property type="project" value="TreeGrafter"/>
</dbReference>
<evidence type="ECO:0000256" key="1">
    <source>
        <dbReference type="SAM" id="MobiDB-lite"/>
    </source>
</evidence>
<dbReference type="PANTHER" id="PTHR15615">
    <property type="match status" value="1"/>
</dbReference>
<feature type="compositionally biased region" description="Polar residues" evidence="1">
    <location>
        <begin position="224"/>
        <end position="239"/>
    </location>
</feature>
<reference evidence="2" key="1">
    <citation type="journal article" date="2020" name="Fungal Divers.">
        <title>Resolving the Mortierellaceae phylogeny through synthesis of multi-gene phylogenetics and phylogenomics.</title>
        <authorList>
            <person name="Vandepol N."/>
            <person name="Liber J."/>
            <person name="Desiro A."/>
            <person name="Na H."/>
            <person name="Kennedy M."/>
            <person name="Barry K."/>
            <person name="Grigoriev I.V."/>
            <person name="Miller A.N."/>
            <person name="O'Donnell K."/>
            <person name="Stajich J.E."/>
            <person name="Bonito G."/>
        </authorList>
    </citation>
    <scope>NUCLEOTIDE SEQUENCE</scope>
    <source>
        <strain evidence="2">NRRL 2769</strain>
    </source>
</reference>
<organism evidence="2 3">
    <name type="scientific">Entomortierella chlamydospora</name>
    <dbReference type="NCBI Taxonomy" id="101097"/>
    <lineage>
        <taxon>Eukaryota</taxon>
        <taxon>Fungi</taxon>
        <taxon>Fungi incertae sedis</taxon>
        <taxon>Mucoromycota</taxon>
        <taxon>Mortierellomycotina</taxon>
        <taxon>Mortierellomycetes</taxon>
        <taxon>Mortierellales</taxon>
        <taxon>Mortierellaceae</taxon>
        <taxon>Entomortierella</taxon>
    </lineage>
</organism>
<dbReference type="Gene3D" id="1.10.472.10">
    <property type="entry name" value="Cyclin-like"/>
    <property type="match status" value="1"/>
</dbReference>
<dbReference type="EMBL" id="JAAAID010000202">
    <property type="protein sequence ID" value="KAG0020679.1"/>
    <property type="molecule type" value="Genomic_DNA"/>
</dbReference>
<dbReference type="InterPro" id="IPR013922">
    <property type="entry name" value="Cyclin_PHO80-like"/>
</dbReference>
<dbReference type="GO" id="GO:0000307">
    <property type="term" value="C:cyclin-dependent protein kinase holoenzyme complex"/>
    <property type="evidence" value="ECO:0007669"/>
    <property type="project" value="TreeGrafter"/>
</dbReference>
<gene>
    <name evidence="2" type="ORF">BGZ80_003793</name>
</gene>
<name>A0A9P6T398_9FUNG</name>
<sequence length="358" mass="39109">MVHKRGRDDENLDPSMPKSNLSEHHHRGQTDSQPQNDADLYRALKKTKLEPISSTSNIMNAAVVAAAASMASSEHTQHQSTLTEMTKETGTIDVQSMPGGSTPAPTPKLAVASNGFRINSFNIHRLLITCIMVAAKFTSDHFYSNARYAKVGGLSLLELNQLELEFLFTTRFELNVKVEELQKVGNSLLRFKNRELASQQTRPQQQYRSTQLDLQRTSLHGNTINTTSCVSSQDSQGLQQKKGRFSIPTPTSPRNGPMSDRTASTSSSSLPSISSSLSSSPSPSSSSSSLAVTSTAATVSSPITTTVIVVSGDRVQHPQLLSPPEEKHRWAESEVQVTEEHIDQTQERNRSSPQYSSG</sequence>
<feature type="compositionally biased region" description="Low complexity" evidence="1">
    <location>
        <begin position="262"/>
        <end position="298"/>
    </location>
</feature>
<feature type="compositionally biased region" description="Basic and acidic residues" evidence="1">
    <location>
        <begin position="324"/>
        <end position="350"/>
    </location>
</feature>
<proteinExistence type="predicted"/>
<dbReference type="GO" id="GO:0019901">
    <property type="term" value="F:protein kinase binding"/>
    <property type="evidence" value="ECO:0007669"/>
    <property type="project" value="InterPro"/>
</dbReference>
<accession>A0A9P6T398</accession>
<evidence type="ECO:0000313" key="2">
    <source>
        <dbReference type="EMBL" id="KAG0020679.1"/>
    </source>
</evidence>
<dbReference type="Proteomes" id="UP000703661">
    <property type="component" value="Unassembled WGS sequence"/>
</dbReference>
<protein>
    <recommendedName>
        <fullName evidence="4">Cyclin-dependent protein kinase complex component</fullName>
    </recommendedName>
</protein>
<feature type="region of interest" description="Disordered" evidence="1">
    <location>
        <begin position="1"/>
        <end position="37"/>
    </location>
</feature>
<dbReference type="GO" id="GO:0016538">
    <property type="term" value="F:cyclin-dependent protein serine/threonine kinase regulator activity"/>
    <property type="evidence" value="ECO:0007669"/>
    <property type="project" value="TreeGrafter"/>
</dbReference>
<evidence type="ECO:0008006" key="4">
    <source>
        <dbReference type="Google" id="ProtNLM"/>
    </source>
</evidence>
<feature type="region of interest" description="Disordered" evidence="1">
    <location>
        <begin position="311"/>
        <end position="358"/>
    </location>
</feature>